<evidence type="ECO:0000313" key="2">
    <source>
        <dbReference type="Proteomes" id="UP000022272"/>
    </source>
</evidence>
<name>A0A015YN39_BACFG</name>
<organism evidence="1 2">
    <name type="scientific">Bacteroides fragilis str. 2-F-2 #4</name>
    <dbReference type="NCBI Taxonomy" id="1339280"/>
    <lineage>
        <taxon>Bacteria</taxon>
        <taxon>Pseudomonadati</taxon>
        <taxon>Bacteroidota</taxon>
        <taxon>Bacteroidia</taxon>
        <taxon>Bacteroidales</taxon>
        <taxon>Bacteroidaceae</taxon>
        <taxon>Bacteroides</taxon>
    </lineage>
</organism>
<proteinExistence type="predicted"/>
<sequence>MPNRGWKMKDEGGRWKIEMHFSYERLQGSFEKKTAPAPDAE</sequence>
<evidence type="ECO:0000313" key="1">
    <source>
        <dbReference type="EMBL" id="EXZ45633.1"/>
    </source>
</evidence>
<dbReference type="Proteomes" id="UP000022272">
    <property type="component" value="Unassembled WGS sequence"/>
</dbReference>
<reference evidence="1 2" key="1">
    <citation type="submission" date="2014-02" db="EMBL/GenBank/DDBJ databases">
        <authorList>
            <person name="Sears C."/>
            <person name="Carroll K."/>
            <person name="Sack B.R."/>
            <person name="Qadri F."/>
            <person name="Myers L.L."/>
            <person name="Chung G.-T."/>
            <person name="Escheverria P."/>
            <person name="Fraser C.M."/>
            <person name="Sadzewicz L."/>
            <person name="Shefchek K.A."/>
            <person name="Tallon L."/>
            <person name="Das S.P."/>
            <person name="Daugherty S."/>
            <person name="Mongodin E.F."/>
        </authorList>
    </citation>
    <scope>NUCLEOTIDE SEQUENCE [LARGE SCALE GENOMIC DNA]</scope>
    <source>
        <strain evidence="1 2">2-F-2 #4</strain>
    </source>
</reference>
<dbReference type="PATRIC" id="fig|1339280.3.peg.1175"/>
<dbReference type="EMBL" id="JGDM01000021">
    <property type="protein sequence ID" value="EXZ45633.1"/>
    <property type="molecule type" value="Genomic_DNA"/>
</dbReference>
<comment type="caution">
    <text evidence="1">The sequence shown here is derived from an EMBL/GenBank/DDBJ whole genome shotgun (WGS) entry which is preliminary data.</text>
</comment>
<dbReference type="AlphaFoldDB" id="A0A015YN39"/>
<accession>A0A015YN39</accession>
<gene>
    <name evidence="1" type="ORF">M076_1211</name>
</gene>
<protein>
    <submittedName>
        <fullName evidence="1">Uncharacterized protein</fullName>
    </submittedName>
</protein>